<feature type="transmembrane region" description="Helical" evidence="6">
    <location>
        <begin position="138"/>
        <end position="160"/>
    </location>
</feature>
<comment type="subcellular location">
    <subcellularLocation>
        <location evidence="1 6">Cell membrane</location>
        <topology evidence="1 6">Multi-pass membrane protein</topology>
    </subcellularLocation>
</comment>
<feature type="transmembrane region" description="Helical" evidence="6">
    <location>
        <begin position="167"/>
        <end position="189"/>
    </location>
</feature>
<sequence length="233" mass="26664">MMNKDTKKKILITSIILVAIVGVFILLYFLLGLNKYFTDADFIKEKIESYGNLGKFIYILINLLQTTIIPVTNIPTIFAGTYVYGPFEGATLAIIGVLIGSVISFYVGRIFGTKLLRWILGDKELDKYLDMMKGREKVVFFLTMLLPGFPDDIICMVAGITPMRFRFFSITLLITRTIPIYLTAYGASLIRLDTVWGWVIWIAIYVIIFYIGQKILRHWDEILARFKGKNKGE</sequence>
<organism evidence="8 9">
    <name type="scientific">Acholeplasma laidlawii</name>
    <dbReference type="NCBI Taxonomy" id="2148"/>
    <lineage>
        <taxon>Bacteria</taxon>
        <taxon>Bacillati</taxon>
        <taxon>Mycoplasmatota</taxon>
        <taxon>Mollicutes</taxon>
        <taxon>Acholeplasmatales</taxon>
        <taxon>Acholeplasmataceae</taxon>
        <taxon>Acholeplasma</taxon>
    </lineage>
</organism>
<reference evidence="8 9" key="1">
    <citation type="submission" date="2019-07" db="EMBL/GenBank/DDBJ databases">
        <title>Genome sequence of Acholeplasma laidlawii strain with increased resistance to erythromycin.</title>
        <authorList>
            <person name="Medvedeva E.S."/>
            <person name="Baranova N.B."/>
            <person name="Siniagina M.N."/>
            <person name="Mouzykantov A."/>
            <person name="Chernova O.A."/>
            <person name="Chernov V.M."/>
        </authorList>
    </citation>
    <scope>NUCLEOTIDE SEQUENCE [LARGE SCALE GENOMIC DNA]</scope>
    <source>
        <strain evidence="8 9">PG8REry</strain>
    </source>
</reference>
<keyword evidence="4 6" id="KW-1133">Transmembrane helix</keyword>
<accession>A0A553IIV2</accession>
<dbReference type="PANTHER" id="PTHR12677:SF59">
    <property type="entry name" value="GOLGI APPARATUS MEMBRANE PROTEIN TVP38-RELATED"/>
    <property type="match status" value="1"/>
</dbReference>
<keyword evidence="2 6" id="KW-1003">Cell membrane</keyword>
<evidence type="ECO:0000256" key="1">
    <source>
        <dbReference type="ARBA" id="ARBA00004651"/>
    </source>
</evidence>
<evidence type="ECO:0000256" key="3">
    <source>
        <dbReference type="ARBA" id="ARBA00022692"/>
    </source>
</evidence>
<dbReference type="AlphaFoldDB" id="A0A553IIV2"/>
<feature type="transmembrane region" description="Helical" evidence="6">
    <location>
        <begin position="56"/>
        <end position="78"/>
    </location>
</feature>
<name>A0A553IIV2_ACHLA</name>
<evidence type="ECO:0000256" key="4">
    <source>
        <dbReference type="ARBA" id="ARBA00022989"/>
    </source>
</evidence>
<dbReference type="GO" id="GO:0005886">
    <property type="term" value="C:plasma membrane"/>
    <property type="evidence" value="ECO:0007669"/>
    <property type="project" value="UniProtKB-SubCell"/>
</dbReference>
<dbReference type="OMA" id="WVERHGF"/>
<comment type="caution">
    <text evidence="8">The sequence shown here is derived from an EMBL/GenBank/DDBJ whole genome shotgun (WGS) entry which is preliminary data.</text>
</comment>
<dbReference type="InterPro" id="IPR015414">
    <property type="entry name" value="TMEM64"/>
</dbReference>
<comment type="similarity">
    <text evidence="6">Belongs to the TVP38/TMEM64 family.</text>
</comment>
<keyword evidence="3 6" id="KW-0812">Transmembrane</keyword>
<protein>
    <recommendedName>
        <fullName evidence="6">TVP38/TMEM64 family membrane protein</fullName>
    </recommendedName>
</protein>
<evidence type="ECO:0000256" key="6">
    <source>
        <dbReference type="RuleBase" id="RU366058"/>
    </source>
</evidence>
<evidence type="ECO:0000313" key="8">
    <source>
        <dbReference type="EMBL" id="TRY00127.1"/>
    </source>
</evidence>
<keyword evidence="5 6" id="KW-0472">Membrane</keyword>
<evidence type="ECO:0000256" key="5">
    <source>
        <dbReference type="ARBA" id="ARBA00023136"/>
    </source>
</evidence>
<feature type="domain" description="VTT" evidence="7">
    <location>
        <begin position="76"/>
        <end position="185"/>
    </location>
</feature>
<dbReference type="InterPro" id="IPR032816">
    <property type="entry name" value="VTT_dom"/>
</dbReference>
<evidence type="ECO:0000256" key="2">
    <source>
        <dbReference type="ARBA" id="ARBA00022475"/>
    </source>
</evidence>
<evidence type="ECO:0000313" key="9">
    <source>
        <dbReference type="Proteomes" id="UP000315938"/>
    </source>
</evidence>
<feature type="transmembrane region" description="Helical" evidence="6">
    <location>
        <begin position="90"/>
        <end position="111"/>
    </location>
</feature>
<feature type="transmembrane region" description="Helical" evidence="6">
    <location>
        <begin position="12"/>
        <end position="31"/>
    </location>
</feature>
<proteinExistence type="inferred from homology"/>
<dbReference type="Pfam" id="PF09335">
    <property type="entry name" value="VTT_dom"/>
    <property type="match status" value="1"/>
</dbReference>
<dbReference type="EMBL" id="VKID01000001">
    <property type="protein sequence ID" value="TRY00127.1"/>
    <property type="molecule type" value="Genomic_DNA"/>
</dbReference>
<feature type="transmembrane region" description="Helical" evidence="6">
    <location>
        <begin position="195"/>
        <end position="212"/>
    </location>
</feature>
<evidence type="ECO:0000259" key="7">
    <source>
        <dbReference type="Pfam" id="PF09335"/>
    </source>
</evidence>
<dbReference type="Proteomes" id="UP000315938">
    <property type="component" value="Unassembled WGS sequence"/>
</dbReference>
<gene>
    <name evidence="8" type="ORF">FNV44_03525</name>
</gene>
<dbReference type="PANTHER" id="PTHR12677">
    <property type="entry name" value="GOLGI APPARATUS MEMBRANE PROTEIN TVP38-RELATED"/>
    <property type="match status" value="1"/>
</dbReference>